<gene>
    <name evidence="1" type="ORF">GCM10011514_46360</name>
</gene>
<dbReference type="InterPro" id="IPR053865">
    <property type="entry name" value="DUF6934"/>
</dbReference>
<accession>A0A916Z5B4</accession>
<dbReference type="RefSeq" id="WP_188769955.1">
    <property type="nucleotide sequence ID" value="NZ_BMKK01000013.1"/>
</dbReference>
<dbReference type="Proteomes" id="UP000609064">
    <property type="component" value="Unassembled WGS sequence"/>
</dbReference>
<comment type="caution">
    <text evidence="1">The sequence shown here is derived from an EMBL/GenBank/DDBJ whole genome shotgun (WGS) entry which is preliminary data.</text>
</comment>
<evidence type="ECO:0000313" key="1">
    <source>
        <dbReference type="EMBL" id="GGD77140.1"/>
    </source>
</evidence>
<reference evidence="1" key="2">
    <citation type="submission" date="2020-09" db="EMBL/GenBank/DDBJ databases">
        <authorList>
            <person name="Sun Q."/>
            <person name="Zhou Y."/>
        </authorList>
    </citation>
    <scope>NUCLEOTIDE SEQUENCE</scope>
    <source>
        <strain evidence="1">CGMCC 1.15958</strain>
    </source>
</reference>
<dbReference type="EMBL" id="BMKK01000013">
    <property type="protein sequence ID" value="GGD77140.1"/>
    <property type="molecule type" value="Genomic_DNA"/>
</dbReference>
<organism evidence="1 2">
    <name type="scientific">Emticicia aquatilis</name>
    <dbReference type="NCBI Taxonomy" id="1537369"/>
    <lineage>
        <taxon>Bacteria</taxon>
        <taxon>Pseudomonadati</taxon>
        <taxon>Bacteroidota</taxon>
        <taxon>Cytophagia</taxon>
        <taxon>Cytophagales</taxon>
        <taxon>Leadbetterellaceae</taxon>
        <taxon>Emticicia</taxon>
    </lineage>
</organism>
<dbReference type="AlphaFoldDB" id="A0A916Z5B4"/>
<name>A0A916Z5B4_9BACT</name>
<protein>
    <submittedName>
        <fullName evidence="1">Uncharacterized protein</fullName>
    </submittedName>
</protein>
<keyword evidence="2" id="KW-1185">Reference proteome</keyword>
<sequence length="147" mass="17740">MEEKYYDFERPISEIRYNFKSISQEKEVSKRVIFTTSDYQNFYNLALVDVFDDGSISDISETRNKDMIMVLATVIKIIEEFLDKYPDVFLIFQGSDKRRQRLYRLIISREMPNIEKKFIVLGGFENSQPEHFRLNQEYDYFIISKIR</sequence>
<reference evidence="1" key="1">
    <citation type="journal article" date="2014" name="Int. J. Syst. Evol. Microbiol.">
        <title>Complete genome sequence of Corynebacterium casei LMG S-19264T (=DSM 44701T), isolated from a smear-ripened cheese.</title>
        <authorList>
            <consortium name="US DOE Joint Genome Institute (JGI-PGF)"/>
            <person name="Walter F."/>
            <person name="Albersmeier A."/>
            <person name="Kalinowski J."/>
            <person name="Ruckert C."/>
        </authorList>
    </citation>
    <scope>NUCLEOTIDE SEQUENCE</scope>
    <source>
        <strain evidence="1">CGMCC 1.15958</strain>
    </source>
</reference>
<evidence type="ECO:0000313" key="2">
    <source>
        <dbReference type="Proteomes" id="UP000609064"/>
    </source>
</evidence>
<proteinExistence type="predicted"/>
<dbReference type="Pfam" id="PF22028">
    <property type="entry name" value="DUF6934"/>
    <property type="match status" value="1"/>
</dbReference>